<proteinExistence type="predicted"/>
<dbReference type="Pfam" id="PF17244">
    <property type="entry name" value="CDC24_OB3"/>
    <property type="match status" value="2"/>
</dbReference>
<gene>
    <name evidence="4" type="ORF">AXG93_369s1160</name>
</gene>
<dbReference type="Pfam" id="PF17246">
    <property type="entry name" value="CDC24_OB1"/>
    <property type="match status" value="1"/>
</dbReference>
<reference evidence="4" key="1">
    <citation type="submission" date="2016-03" db="EMBL/GenBank/DDBJ databases">
        <title>Mechanisms controlling the formation of the plant cell surface in tip-growing cells are functionally conserved among land plants.</title>
        <authorList>
            <person name="Honkanen S."/>
            <person name="Jones V.A."/>
            <person name="Morieri G."/>
            <person name="Champion C."/>
            <person name="Hetherington A.J."/>
            <person name="Kelly S."/>
            <person name="Saint-Marcoux D."/>
            <person name="Proust H."/>
            <person name="Prescott H."/>
            <person name="Dolan L."/>
        </authorList>
    </citation>
    <scope>NUCLEOTIDE SEQUENCE [LARGE SCALE GENOMIC DNA]</scope>
    <source>
        <tissue evidence="4">Whole gametophyte</tissue>
    </source>
</reference>
<evidence type="ECO:0000259" key="2">
    <source>
        <dbReference type="Pfam" id="PF17245"/>
    </source>
</evidence>
<protein>
    <submittedName>
        <fullName evidence="4">Uncharacterized protein</fullName>
    </submittedName>
</protein>
<evidence type="ECO:0000259" key="1">
    <source>
        <dbReference type="Pfam" id="PF17244"/>
    </source>
</evidence>
<keyword evidence="5" id="KW-1185">Reference proteome</keyword>
<feature type="domain" description="Cell division control protein 24 OB" evidence="1">
    <location>
        <begin position="404"/>
        <end position="531"/>
    </location>
</feature>
<sequence length="663" mass="73244">MSADDVFVTFVESARRMLCESFETEQHRECDATAGRSQSHGPSWSWVCTRILTCCKAYPSGVTAAILLSELYESWLARERVERCVKGKGRPGPAHGVRRQKQMLGSKVTTIDSILERKFVPLEAVLDAVILDIQLLPGTNSYLLTLGDTWSFNSIEFYLHRKFYDLVDPTSGILRKGREIRLTGCRLRNALSAGSVPPRLLPTEYVIILLDEEQDEDLFLLGAQFCSDNFSSIQTSSIRAGLEYYFYARVDEIEATGVQGLQEQVKQQRLTLCDDNGVSLPLVLWNEQVSICSLLSQGSMVAIERPLIVYEQEGENNRAIGVWFEYGNRTRLYTVPYVPVAEQVTVEDTQPRMSSMTPNLLEHDLDWSRTETGQSASVSQVSVPRDPQGSLDFNFFPVRLLVENVRPKMTNVALYGMVTFLSPLPDLESVVKRNFAAYKSAYLLRIQDCSGALDIRLYFSDQWSAGEIHVGQIAFVGGIFTTVNSNGGMDCTWTEKQGGALVVNMTQLPALLSTACLHRIVPLSKISSSSLTVQIGTAVLIVQLLRLNPGMQGANKESGTAWGAALLVDVYPGHHTQAYASCSGRAAAEVLQISPDDFCSWSEIEQGMYLYSLENEEFLVTLYYGFQEEMNALQSAGGAGSATPAPCLKIGQAIKADPGRGDV</sequence>
<name>A0A176VU39_MARPO</name>
<dbReference type="Pfam" id="PF17245">
    <property type="entry name" value="CDC24_OB2"/>
    <property type="match status" value="1"/>
</dbReference>
<accession>A0A176VU39</accession>
<dbReference type="InterPro" id="IPR035200">
    <property type="entry name" value="Cdc24_OB2"/>
</dbReference>
<dbReference type="InterPro" id="IPR035203">
    <property type="entry name" value="Cdc24_OB3"/>
</dbReference>
<dbReference type="AlphaFoldDB" id="A0A176VU39"/>
<dbReference type="EMBL" id="LVLJ01002763">
    <property type="protein sequence ID" value="OAE23822.1"/>
    <property type="molecule type" value="Genomic_DNA"/>
</dbReference>
<dbReference type="Proteomes" id="UP000077202">
    <property type="component" value="Unassembled WGS sequence"/>
</dbReference>
<dbReference type="PANTHER" id="PTHR36033:SF1">
    <property type="entry name" value="NUCLEIC ACID-BINDING PROTEINS SUPERFAMILY"/>
    <property type="match status" value="1"/>
</dbReference>
<evidence type="ECO:0000259" key="3">
    <source>
        <dbReference type="Pfam" id="PF17246"/>
    </source>
</evidence>
<evidence type="ECO:0000313" key="5">
    <source>
        <dbReference type="Proteomes" id="UP000077202"/>
    </source>
</evidence>
<dbReference type="InterPro" id="IPR035201">
    <property type="entry name" value="Cdc24_OB1"/>
</dbReference>
<comment type="caution">
    <text evidence="4">The sequence shown here is derived from an EMBL/GenBank/DDBJ whole genome shotgun (WGS) entry which is preliminary data.</text>
</comment>
<feature type="domain" description="Cell division control protein 24 OB" evidence="2">
    <location>
        <begin position="145"/>
        <end position="274"/>
    </location>
</feature>
<organism evidence="4 5">
    <name type="scientific">Marchantia polymorpha subsp. ruderalis</name>
    <dbReference type="NCBI Taxonomy" id="1480154"/>
    <lineage>
        <taxon>Eukaryota</taxon>
        <taxon>Viridiplantae</taxon>
        <taxon>Streptophyta</taxon>
        <taxon>Embryophyta</taxon>
        <taxon>Marchantiophyta</taxon>
        <taxon>Marchantiopsida</taxon>
        <taxon>Marchantiidae</taxon>
        <taxon>Marchantiales</taxon>
        <taxon>Marchantiaceae</taxon>
        <taxon>Marchantia</taxon>
    </lineage>
</organism>
<feature type="domain" description="Cell division control protein 24 OB" evidence="1">
    <location>
        <begin position="576"/>
        <end position="613"/>
    </location>
</feature>
<feature type="domain" description="Cell division control protein 24 OB" evidence="3">
    <location>
        <begin position="7"/>
        <end position="140"/>
    </location>
</feature>
<dbReference type="PANTHER" id="PTHR36033">
    <property type="entry name" value="NUCLEIC ACID-BINDING PROTEINS SUPERFAMILY"/>
    <property type="match status" value="1"/>
</dbReference>
<evidence type="ECO:0000313" key="4">
    <source>
        <dbReference type="EMBL" id="OAE23822.1"/>
    </source>
</evidence>